<keyword evidence="2" id="KW-1185">Reference proteome</keyword>
<proteinExistence type="predicted"/>
<gene>
    <name evidence="1" type="ORF">NQ176_g817</name>
</gene>
<accession>A0ACC1NY79</accession>
<dbReference type="EMBL" id="JANJQO010000037">
    <property type="protein sequence ID" value="KAJ2983268.1"/>
    <property type="molecule type" value="Genomic_DNA"/>
</dbReference>
<evidence type="ECO:0000313" key="1">
    <source>
        <dbReference type="EMBL" id="KAJ2983268.1"/>
    </source>
</evidence>
<reference evidence="1" key="1">
    <citation type="submission" date="2022-08" db="EMBL/GenBank/DDBJ databases">
        <title>Genome Sequence of Lecanicillium fungicola.</title>
        <authorList>
            <person name="Buettner E."/>
        </authorList>
    </citation>
    <scope>NUCLEOTIDE SEQUENCE</scope>
    <source>
        <strain evidence="1">Babe33</strain>
    </source>
</reference>
<evidence type="ECO:0000313" key="2">
    <source>
        <dbReference type="Proteomes" id="UP001143910"/>
    </source>
</evidence>
<sequence>MPRIRVGFIGLPGAPPGLYEGTNWAANAHLPYLSRSPHYQIVALLNRSVESARNAIKKFHLPAETKAYGKPEDLANDPDIDLVVCCTRVDRHFEPIRSSLIAGKNVYVEWPLEKNLAVAREMAALARKHNVKTVVGLQASFAPVVQKVKKLVESGVIGRVLSSDYSVAAGNDLFTEGKNISYFLDRSVGGGSINVHTAHNLESITAVLGPFKTFNTGSEISRPYLDIVDYRSGTVLRSHVKNECPDQIIMFGTVEPSNAFVTFRLQCGQQFPGLPQADWRIQGDKGSIRVTASALFLGMGAPDINVQVYDNTTGRLREEKVGSDEEFGSLPLVARNIGRLYEAFRKDEWVPNFDWALERQAQVERAWQQFDETHA</sequence>
<protein>
    <submittedName>
        <fullName evidence="1">Uncharacterized protein</fullName>
    </submittedName>
</protein>
<organism evidence="1 2">
    <name type="scientific">Zarea fungicola</name>
    <dbReference type="NCBI Taxonomy" id="93591"/>
    <lineage>
        <taxon>Eukaryota</taxon>
        <taxon>Fungi</taxon>
        <taxon>Dikarya</taxon>
        <taxon>Ascomycota</taxon>
        <taxon>Pezizomycotina</taxon>
        <taxon>Sordariomycetes</taxon>
        <taxon>Hypocreomycetidae</taxon>
        <taxon>Hypocreales</taxon>
        <taxon>Cordycipitaceae</taxon>
        <taxon>Zarea</taxon>
    </lineage>
</organism>
<dbReference type="Proteomes" id="UP001143910">
    <property type="component" value="Unassembled WGS sequence"/>
</dbReference>
<name>A0ACC1NY79_9HYPO</name>
<comment type="caution">
    <text evidence="1">The sequence shown here is derived from an EMBL/GenBank/DDBJ whole genome shotgun (WGS) entry which is preliminary data.</text>
</comment>